<dbReference type="Proteomes" id="UP000003789">
    <property type="component" value="Unassembled WGS sequence"/>
</dbReference>
<accession>Q1Z0W0</accession>
<dbReference type="InterPro" id="IPR011250">
    <property type="entry name" value="OMP/PagP_B-barrel"/>
</dbReference>
<dbReference type="InterPro" id="IPR027385">
    <property type="entry name" value="Beta-barrel_OMP"/>
</dbReference>
<gene>
    <name evidence="4" type="ORF">P3TCK_17009</name>
</gene>
<dbReference type="Pfam" id="PF13505">
    <property type="entry name" value="OMP_b-brl"/>
    <property type="match status" value="1"/>
</dbReference>
<comment type="caution">
    <text evidence="4">The sequence shown here is derived from an EMBL/GenBank/DDBJ whole genome shotgun (WGS) entry which is preliminary data.</text>
</comment>
<proteinExistence type="predicted"/>
<feature type="domain" description="Outer membrane protein beta-barrel" evidence="3">
    <location>
        <begin position="7"/>
        <end position="175"/>
    </location>
</feature>
<dbReference type="AlphaFoldDB" id="Q1Z0W0"/>
<name>Q1Z0W0_9GAMM</name>
<dbReference type="EMBL" id="AAPH01000024">
    <property type="protein sequence ID" value="EAS42159.1"/>
    <property type="molecule type" value="Genomic_DNA"/>
</dbReference>
<dbReference type="SUPFAM" id="SSF56925">
    <property type="entry name" value="OMPA-like"/>
    <property type="match status" value="1"/>
</dbReference>
<evidence type="ECO:0000313" key="5">
    <source>
        <dbReference type="Proteomes" id="UP000003789"/>
    </source>
</evidence>
<evidence type="ECO:0000313" key="4">
    <source>
        <dbReference type="EMBL" id="EAS42159.1"/>
    </source>
</evidence>
<evidence type="ECO:0000256" key="2">
    <source>
        <dbReference type="SAM" id="SignalP"/>
    </source>
</evidence>
<reference evidence="4 5" key="1">
    <citation type="submission" date="2006-03" db="EMBL/GenBank/DDBJ databases">
        <authorList>
            <person name="Bartlett D.H."/>
            <person name="Valle G."/>
            <person name="Lauro F.M."/>
            <person name="Vezzi A."/>
            <person name="Simonato F."/>
            <person name="Eloe E."/>
            <person name="Vitulo N."/>
            <person name="Stratton T.K."/>
            <person name="D'angelo M."/>
            <person name="Ferriera S."/>
            <person name="Johnson J."/>
            <person name="Kravitz S."/>
            <person name="Beeson K."/>
            <person name="Sutton G."/>
            <person name="Rogers Y."/>
            <person name="Friedman R."/>
            <person name="Frazier M."/>
            <person name="Venter J.C."/>
        </authorList>
    </citation>
    <scope>NUCLEOTIDE SEQUENCE [LARGE SCALE GENOMIC DNA]</scope>
    <source>
        <strain evidence="4 5">3TCK</strain>
    </source>
</reference>
<sequence length="175" mass="18455">MKKITLSLVAITVLSVSSAASAGAFVGGGTQVYRLSTPAGDAETYGVYAQGGYDFGMIAVDGKLSATSGDKYETTLNDSVISSKTITASEASVGVSHRFDMGKFSLTPRVALVAMTVDGIDKEDTDTGYAYGFNAAYNFNENWGMNVGYTKIADVKINGNDVKPDSFNLGVQYNF</sequence>
<feature type="signal peptide" evidence="2">
    <location>
        <begin position="1"/>
        <end position="22"/>
    </location>
</feature>
<dbReference type="RefSeq" id="WP_006231303.1">
    <property type="nucleotide sequence ID" value="NZ_CH724135.1"/>
</dbReference>
<organism evidence="4 5">
    <name type="scientific">Photobacterium profundum 3TCK</name>
    <dbReference type="NCBI Taxonomy" id="314280"/>
    <lineage>
        <taxon>Bacteria</taxon>
        <taxon>Pseudomonadati</taxon>
        <taxon>Pseudomonadota</taxon>
        <taxon>Gammaproteobacteria</taxon>
        <taxon>Vibrionales</taxon>
        <taxon>Vibrionaceae</taxon>
        <taxon>Photobacterium</taxon>
    </lineage>
</organism>
<evidence type="ECO:0000259" key="3">
    <source>
        <dbReference type="Pfam" id="PF13505"/>
    </source>
</evidence>
<dbReference type="Gene3D" id="2.40.160.20">
    <property type="match status" value="1"/>
</dbReference>
<dbReference type="HOGENOM" id="CLU_1531160_0_0_6"/>
<evidence type="ECO:0000256" key="1">
    <source>
        <dbReference type="ARBA" id="ARBA00022729"/>
    </source>
</evidence>
<protein>
    <recommendedName>
        <fullName evidence="3">Outer membrane protein beta-barrel domain-containing protein</fullName>
    </recommendedName>
</protein>
<feature type="chain" id="PRO_5004198018" description="Outer membrane protein beta-barrel domain-containing protein" evidence="2">
    <location>
        <begin position="23"/>
        <end position="175"/>
    </location>
</feature>
<keyword evidence="1 2" id="KW-0732">Signal</keyword>